<dbReference type="AlphaFoldDB" id="A0A1F6PDH4"/>
<dbReference type="InterPro" id="IPR035906">
    <property type="entry name" value="MetI-like_sf"/>
</dbReference>
<dbReference type="STRING" id="1798709.A2538_01620"/>
<gene>
    <name evidence="9" type="ORF">A2538_01620</name>
</gene>
<dbReference type="GO" id="GO:0055085">
    <property type="term" value="P:transmembrane transport"/>
    <property type="evidence" value="ECO:0007669"/>
    <property type="project" value="InterPro"/>
</dbReference>
<evidence type="ECO:0000256" key="1">
    <source>
        <dbReference type="ARBA" id="ARBA00004651"/>
    </source>
</evidence>
<organism evidence="9 10">
    <name type="scientific">Candidatus Magasanikbacteria bacterium RIFOXYD2_FULL_41_14</name>
    <dbReference type="NCBI Taxonomy" id="1798709"/>
    <lineage>
        <taxon>Bacteria</taxon>
        <taxon>Candidatus Magasanikiibacteriota</taxon>
    </lineage>
</organism>
<feature type="transmembrane region" description="Helical" evidence="7">
    <location>
        <begin position="183"/>
        <end position="206"/>
    </location>
</feature>
<sequence length="254" mass="28295">MSPLKNRFFDSKIVLNLTTIVTVVVIWYFVAQANFFPAIFLPTPKATFGSLWALIVSGKFFHALLISSLRIIGATILAVIIGAVVGVLMGMSKKIEALLMPITQPIRYLPITALLPLFILWFGIGEAMKVMFLFVGIVFYFIPLVANAIRTTPLEYIEVARGLGATENQIMKKVYWPHALPQILDGLIVINGIGWTYVILAEIVNARNGLGYLINIAGRLQRSDEVFAGLILIALVAVASDKMLRFIKDKYFFW</sequence>
<protein>
    <recommendedName>
        <fullName evidence="8">ABC transmembrane type-1 domain-containing protein</fullName>
    </recommendedName>
</protein>
<feature type="domain" description="ABC transmembrane type-1" evidence="8">
    <location>
        <begin position="64"/>
        <end position="244"/>
    </location>
</feature>
<dbReference type="InterPro" id="IPR000515">
    <property type="entry name" value="MetI-like"/>
</dbReference>
<dbReference type="EMBL" id="MFRE01000011">
    <property type="protein sequence ID" value="OGH94211.1"/>
    <property type="molecule type" value="Genomic_DNA"/>
</dbReference>
<dbReference type="Gene3D" id="1.10.3720.10">
    <property type="entry name" value="MetI-like"/>
    <property type="match status" value="1"/>
</dbReference>
<feature type="transmembrane region" description="Helical" evidence="7">
    <location>
        <begin position="226"/>
        <end position="244"/>
    </location>
</feature>
<feature type="transmembrane region" description="Helical" evidence="7">
    <location>
        <begin position="130"/>
        <end position="149"/>
    </location>
</feature>
<evidence type="ECO:0000259" key="8">
    <source>
        <dbReference type="PROSITE" id="PS50928"/>
    </source>
</evidence>
<dbReference type="SUPFAM" id="SSF161098">
    <property type="entry name" value="MetI-like"/>
    <property type="match status" value="1"/>
</dbReference>
<feature type="transmembrane region" description="Helical" evidence="7">
    <location>
        <begin position="12"/>
        <end position="40"/>
    </location>
</feature>
<accession>A0A1F6PDH4</accession>
<keyword evidence="2 7" id="KW-0813">Transport</keyword>
<name>A0A1F6PDH4_9BACT</name>
<evidence type="ECO:0000256" key="4">
    <source>
        <dbReference type="ARBA" id="ARBA00022692"/>
    </source>
</evidence>
<comment type="similarity">
    <text evidence="7">Belongs to the binding-protein-dependent transport system permease family.</text>
</comment>
<dbReference type="PANTHER" id="PTHR30151">
    <property type="entry name" value="ALKANE SULFONATE ABC TRANSPORTER-RELATED, MEMBRANE SUBUNIT"/>
    <property type="match status" value="1"/>
</dbReference>
<proteinExistence type="inferred from homology"/>
<evidence type="ECO:0000256" key="3">
    <source>
        <dbReference type="ARBA" id="ARBA00022475"/>
    </source>
</evidence>
<evidence type="ECO:0000256" key="2">
    <source>
        <dbReference type="ARBA" id="ARBA00022448"/>
    </source>
</evidence>
<reference evidence="9 10" key="1">
    <citation type="journal article" date="2016" name="Nat. Commun.">
        <title>Thousands of microbial genomes shed light on interconnected biogeochemical processes in an aquifer system.</title>
        <authorList>
            <person name="Anantharaman K."/>
            <person name="Brown C.T."/>
            <person name="Hug L.A."/>
            <person name="Sharon I."/>
            <person name="Castelle C.J."/>
            <person name="Probst A.J."/>
            <person name="Thomas B.C."/>
            <person name="Singh A."/>
            <person name="Wilkins M.J."/>
            <person name="Karaoz U."/>
            <person name="Brodie E.L."/>
            <person name="Williams K.H."/>
            <person name="Hubbard S.S."/>
            <person name="Banfield J.F."/>
        </authorList>
    </citation>
    <scope>NUCLEOTIDE SEQUENCE [LARGE SCALE GENOMIC DNA]</scope>
</reference>
<dbReference type="GO" id="GO:0005886">
    <property type="term" value="C:plasma membrane"/>
    <property type="evidence" value="ECO:0007669"/>
    <property type="project" value="UniProtKB-SubCell"/>
</dbReference>
<keyword evidence="4 7" id="KW-0812">Transmembrane</keyword>
<feature type="transmembrane region" description="Helical" evidence="7">
    <location>
        <begin position="60"/>
        <end position="88"/>
    </location>
</feature>
<keyword evidence="3" id="KW-1003">Cell membrane</keyword>
<dbReference type="Pfam" id="PF00528">
    <property type="entry name" value="BPD_transp_1"/>
    <property type="match status" value="1"/>
</dbReference>
<comment type="subcellular location">
    <subcellularLocation>
        <location evidence="1 7">Cell membrane</location>
        <topology evidence="1 7">Multi-pass membrane protein</topology>
    </subcellularLocation>
</comment>
<dbReference type="CDD" id="cd06261">
    <property type="entry name" value="TM_PBP2"/>
    <property type="match status" value="1"/>
</dbReference>
<keyword evidence="6 7" id="KW-0472">Membrane</keyword>
<evidence type="ECO:0000256" key="6">
    <source>
        <dbReference type="ARBA" id="ARBA00023136"/>
    </source>
</evidence>
<comment type="caution">
    <text evidence="9">The sequence shown here is derived from an EMBL/GenBank/DDBJ whole genome shotgun (WGS) entry which is preliminary data.</text>
</comment>
<evidence type="ECO:0000256" key="7">
    <source>
        <dbReference type="RuleBase" id="RU363032"/>
    </source>
</evidence>
<evidence type="ECO:0000313" key="10">
    <source>
        <dbReference type="Proteomes" id="UP000178254"/>
    </source>
</evidence>
<dbReference type="PANTHER" id="PTHR30151:SF0">
    <property type="entry name" value="ABC TRANSPORTER PERMEASE PROTEIN MJ0413-RELATED"/>
    <property type="match status" value="1"/>
</dbReference>
<evidence type="ECO:0000256" key="5">
    <source>
        <dbReference type="ARBA" id="ARBA00022989"/>
    </source>
</evidence>
<evidence type="ECO:0000313" key="9">
    <source>
        <dbReference type="EMBL" id="OGH94211.1"/>
    </source>
</evidence>
<dbReference type="PROSITE" id="PS50928">
    <property type="entry name" value="ABC_TM1"/>
    <property type="match status" value="1"/>
</dbReference>
<dbReference type="Proteomes" id="UP000178254">
    <property type="component" value="Unassembled WGS sequence"/>
</dbReference>
<feature type="transmembrane region" description="Helical" evidence="7">
    <location>
        <begin position="108"/>
        <end position="124"/>
    </location>
</feature>
<keyword evidence="5 7" id="KW-1133">Transmembrane helix</keyword>